<proteinExistence type="inferred from homology"/>
<dbReference type="Pfam" id="PF04290">
    <property type="entry name" value="DctQ"/>
    <property type="match status" value="1"/>
</dbReference>
<evidence type="ECO:0000256" key="4">
    <source>
        <dbReference type="ARBA" id="ARBA00022692"/>
    </source>
</evidence>
<dbReference type="InterPro" id="IPR055348">
    <property type="entry name" value="DctQ"/>
</dbReference>
<feature type="transmembrane region" description="Helical" evidence="7">
    <location>
        <begin position="118"/>
        <end position="139"/>
    </location>
</feature>
<reference evidence="10" key="1">
    <citation type="journal article" date="2019" name="Int. J. Syst. Evol. Microbiol.">
        <title>The Global Catalogue of Microorganisms (GCM) 10K type strain sequencing project: providing services to taxonomists for standard genome sequencing and annotation.</title>
        <authorList>
            <consortium name="The Broad Institute Genomics Platform"/>
            <consortium name="The Broad Institute Genome Sequencing Center for Infectious Disease"/>
            <person name="Wu L."/>
            <person name="Ma J."/>
        </authorList>
    </citation>
    <scope>NUCLEOTIDE SEQUENCE [LARGE SCALE GENOMIC DNA]</scope>
    <source>
        <strain evidence="10">CGMCC 1.12922</strain>
    </source>
</reference>
<keyword evidence="3" id="KW-1003">Cell membrane</keyword>
<evidence type="ECO:0000256" key="6">
    <source>
        <dbReference type="ARBA" id="ARBA00023136"/>
    </source>
</evidence>
<keyword evidence="10" id="KW-1185">Reference proteome</keyword>
<evidence type="ECO:0000256" key="7">
    <source>
        <dbReference type="RuleBase" id="RU369079"/>
    </source>
</evidence>
<name>A0ABQ1QHM1_9RHOB</name>
<accession>A0ABQ1QHM1</accession>
<keyword evidence="6 7" id="KW-0472">Membrane</keyword>
<dbReference type="Proteomes" id="UP000617355">
    <property type="component" value="Unassembled WGS sequence"/>
</dbReference>
<evidence type="ECO:0000259" key="8">
    <source>
        <dbReference type="Pfam" id="PF04290"/>
    </source>
</evidence>
<comment type="subcellular location">
    <subcellularLocation>
        <location evidence="7">Cell inner membrane</location>
        <topology evidence="7">Multi-pass membrane protein</topology>
    </subcellularLocation>
    <subcellularLocation>
        <location evidence="1">Cell membrane</location>
        <topology evidence="1">Multi-pass membrane protein</topology>
    </subcellularLocation>
</comment>
<keyword evidence="4 7" id="KW-0812">Transmembrane</keyword>
<organism evidence="9 10">
    <name type="scientific">Sinisalibacter lacisalsi</name>
    <dbReference type="NCBI Taxonomy" id="1526570"/>
    <lineage>
        <taxon>Bacteria</taxon>
        <taxon>Pseudomonadati</taxon>
        <taxon>Pseudomonadota</taxon>
        <taxon>Alphaproteobacteria</taxon>
        <taxon>Rhodobacterales</taxon>
        <taxon>Roseobacteraceae</taxon>
        <taxon>Sinisalibacter</taxon>
    </lineage>
</organism>
<evidence type="ECO:0000256" key="2">
    <source>
        <dbReference type="ARBA" id="ARBA00022448"/>
    </source>
</evidence>
<comment type="similarity">
    <text evidence="7">Belongs to the TRAP transporter small permease family.</text>
</comment>
<comment type="function">
    <text evidence="7">Part of the tripartite ATP-independent periplasmic (TRAP) transport system.</text>
</comment>
<comment type="caution">
    <text evidence="7">Lacks conserved residue(s) required for the propagation of feature annotation.</text>
</comment>
<feature type="transmembrane region" description="Helical" evidence="7">
    <location>
        <begin position="159"/>
        <end position="182"/>
    </location>
</feature>
<keyword evidence="5 7" id="KW-1133">Transmembrane helix</keyword>
<dbReference type="EMBL" id="BMGI01000001">
    <property type="protein sequence ID" value="GGD27064.1"/>
    <property type="molecule type" value="Genomic_DNA"/>
</dbReference>
<comment type="subunit">
    <text evidence="7">The complex comprises the extracytoplasmic solute receptor protein and the two transmembrane proteins.</text>
</comment>
<feature type="transmembrane region" description="Helical" evidence="7">
    <location>
        <begin position="12"/>
        <end position="32"/>
    </location>
</feature>
<keyword evidence="7" id="KW-0997">Cell inner membrane</keyword>
<protein>
    <recommendedName>
        <fullName evidence="7">TRAP transporter small permease protein</fullName>
    </recommendedName>
</protein>
<evidence type="ECO:0000313" key="9">
    <source>
        <dbReference type="EMBL" id="GGD27064.1"/>
    </source>
</evidence>
<evidence type="ECO:0000256" key="3">
    <source>
        <dbReference type="ARBA" id="ARBA00022475"/>
    </source>
</evidence>
<feature type="domain" description="Tripartite ATP-independent periplasmic transporters DctQ component" evidence="8">
    <location>
        <begin position="72"/>
        <end position="183"/>
    </location>
</feature>
<keyword evidence="2 7" id="KW-0813">Transport</keyword>
<comment type="caution">
    <text evidence="9">The sequence shown here is derived from an EMBL/GenBank/DDBJ whole genome shotgun (WGS) entry which is preliminary data.</text>
</comment>
<gene>
    <name evidence="9" type="ORF">GCM10011358_09240</name>
</gene>
<sequence length="203" mass="22115">MHRFFLGLSRLMAIIGGFVLTALVAIVVLSILGRELNAILHNDLFQNHAKGFADWALGIQLPGIWGPIKLGPFNGDYELVEAGIAFSIFSFLPLAQITGAHASVDIFTSWLPERADRVLTTVIEIVFAIVLVIIALQLWEGTQDKFNRGQTTFLLQVPIWWGYAASLLGAVMAAVVAIYLALARIAELLLGRRIAPVGEGAEH</sequence>
<evidence type="ECO:0000313" key="10">
    <source>
        <dbReference type="Proteomes" id="UP000617355"/>
    </source>
</evidence>
<evidence type="ECO:0000256" key="5">
    <source>
        <dbReference type="ARBA" id="ARBA00022989"/>
    </source>
</evidence>
<evidence type="ECO:0000256" key="1">
    <source>
        <dbReference type="ARBA" id="ARBA00004651"/>
    </source>
</evidence>